<gene>
    <name evidence="1" type="ORF">SAMN05444350_1121</name>
</gene>
<organism evidence="1 2">
    <name type="scientific">Bacteroides stercorirosoris</name>
    <dbReference type="NCBI Taxonomy" id="871324"/>
    <lineage>
        <taxon>Bacteria</taxon>
        <taxon>Pseudomonadati</taxon>
        <taxon>Bacteroidota</taxon>
        <taxon>Bacteroidia</taxon>
        <taxon>Bacteroidales</taxon>
        <taxon>Bacteroidaceae</taxon>
        <taxon>Bacteroides</taxon>
    </lineage>
</organism>
<evidence type="ECO:0000313" key="2">
    <source>
        <dbReference type="Proteomes" id="UP000184192"/>
    </source>
</evidence>
<keyword evidence="2" id="KW-1185">Reference proteome</keyword>
<name>A0A1M6FFB3_9BACE</name>
<accession>A0A1M6FFB3</accession>
<protein>
    <recommendedName>
        <fullName evidence="3">Transposase family protein</fullName>
    </recommendedName>
</protein>
<evidence type="ECO:0000313" key="1">
    <source>
        <dbReference type="EMBL" id="SHI96312.1"/>
    </source>
</evidence>
<sequence>MPSNRNLHKLLRVIFPEVLMEYFEISGWHDDSVKIEVWLDEKHYMERSDYKSGTVISHGFTDEKVIQDFPLRGKPVYLHVRRRRWYDKATGETFSYTYDDLTTEGTKLTPEFVAFLKEED</sequence>
<proteinExistence type="predicted"/>
<reference evidence="2" key="1">
    <citation type="submission" date="2016-11" db="EMBL/GenBank/DDBJ databases">
        <authorList>
            <person name="Varghese N."/>
            <person name="Submissions S."/>
        </authorList>
    </citation>
    <scope>NUCLEOTIDE SEQUENCE [LARGE SCALE GENOMIC DNA]</scope>
    <source>
        <strain evidence="2">DSM 26884</strain>
    </source>
</reference>
<dbReference type="AlphaFoldDB" id="A0A1M6FFB3"/>
<dbReference type="EMBL" id="FQZN01000012">
    <property type="protein sequence ID" value="SHI96312.1"/>
    <property type="molecule type" value="Genomic_DNA"/>
</dbReference>
<dbReference type="eggNOG" id="COG3464">
    <property type="taxonomic scope" value="Bacteria"/>
</dbReference>
<dbReference type="Proteomes" id="UP000184192">
    <property type="component" value="Unassembled WGS sequence"/>
</dbReference>
<evidence type="ECO:0008006" key="3">
    <source>
        <dbReference type="Google" id="ProtNLM"/>
    </source>
</evidence>